<dbReference type="PANTHER" id="PTHR11818:SF101">
    <property type="entry name" value="GAMMA-CRYSTALLIN B"/>
    <property type="match status" value="1"/>
</dbReference>
<dbReference type="FunFam" id="2.60.20.10:FF:000003">
    <property type="entry name" value="Crystallin gamma S"/>
    <property type="match status" value="1"/>
</dbReference>
<dbReference type="InterPro" id="IPR001064">
    <property type="entry name" value="Beta/gamma_crystallin"/>
</dbReference>
<dbReference type="SMART" id="SM00247">
    <property type="entry name" value="XTALbg"/>
    <property type="match status" value="4"/>
</dbReference>
<evidence type="ECO:0000313" key="7">
    <source>
        <dbReference type="EMBL" id="KFO18325.1"/>
    </source>
</evidence>
<feature type="domain" description="Beta/gamma crystallin 'Greek key'" evidence="6">
    <location>
        <begin position="360"/>
        <end position="400"/>
    </location>
</feature>
<keyword evidence="8" id="KW-1185">Reference proteome</keyword>
<feature type="domain" description="Beta/gamma crystallin 'Greek key'" evidence="6">
    <location>
        <begin position="401"/>
        <end position="472"/>
    </location>
</feature>
<evidence type="ECO:0000313" key="8">
    <source>
        <dbReference type="Proteomes" id="UP000028990"/>
    </source>
</evidence>
<feature type="region of interest" description="Disordered" evidence="5">
    <location>
        <begin position="1"/>
        <end position="21"/>
    </location>
</feature>
<dbReference type="AlphaFoldDB" id="A0A091CMQ5"/>
<feature type="domain" description="Beta/gamma crystallin 'Greek key'" evidence="6">
    <location>
        <begin position="231"/>
        <end position="273"/>
    </location>
</feature>
<keyword evidence="4" id="KW-0677">Repeat</keyword>
<feature type="compositionally biased region" description="Polar residues" evidence="5">
    <location>
        <begin position="1"/>
        <end position="10"/>
    </location>
</feature>
<evidence type="ECO:0000256" key="1">
    <source>
        <dbReference type="ARBA" id="ARBA00003689"/>
    </source>
</evidence>
<dbReference type="SUPFAM" id="SSF49695">
    <property type="entry name" value="gamma-Crystallin-like"/>
    <property type="match status" value="3"/>
</dbReference>
<keyword evidence="3" id="KW-0273">Eye lens protein</keyword>
<dbReference type="Gene3D" id="2.60.20.10">
    <property type="entry name" value="Crystallins"/>
    <property type="match status" value="4"/>
</dbReference>
<evidence type="ECO:0000256" key="4">
    <source>
        <dbReference type="ARBA" id="ARBA00022737"/>
    </source>
</evidence>
<dbReference type="STRING" id="885580.ENSFDAP00000013642"/>
<reference evidence="7 8" key="1">
    <citation type="submission" date="2013-11" db="EMBL/GenBank/DDBJ databases">
        <title>The Damaraland mole rat (Fukomys damarensis) genome and evolution of African mole rats.</title>
        <authorList>
            <person name="Gladyshev V.N."/>
            <person name="Fang X."/>
        </authorList>
    </citation>
    <scope>NUCLEOTIDE SEQUENCE [LARGE SCALE GENOMIC DNA]</scope>
    <source>
        <tissue evidence="7">Liver</tissue>
    </source>
</reference>
<organism evidence="7 8">
    <name type="scientific">Fukomys damarensis</name>
    <name type="common">Damaraland mole rat</name>
    <name type="synonym">Cryptomys damarensis</name>
    <dbReference type="NCBI Taxonomy" id="885580"/>
    <lineage>
        <taxon>Eukaryota</taxon>
        <taxon>Metazoa</taxon>
        <taxon>Chordata</taxon>
        <taxon>Craniata</taxon>
        <taxon>Vertebrata</taxon>
        <taxon>Euteleostomi</taxon>
        <taxon>Mammalia</taxon>
        <taxon>Eutheria</taxon>
        <taxon>Euarchontoglires</taxon>
        <taxon>Glires</taxon>
        <taxon>Rodentia</taxon>
        <taxon>Hystricomorpha</taxon>
        <taxon>Bathyergidae</taxon>
        <taxon>Fukomys</taxon>
    </lineage>
</organism>
<evidence type="ECO:0000256" key="3">
    <source>
        <dbReference type="ARBA" id="ARBA00022613"/>
    </source>
</evidence>
<dbReference type="PRINTS" id="PR01367">
    <property type="entry name" value="BGCRYSTALLIN"/>
</dbReference>
<dbReference type="InterPro" id="IPR011024">
    <property type="entry name" value="G_crystallin-like"/>
</dbReference>
<dbReference type="GO" id="GO:0005212">
    <property type="term" value="F:structural constituent of eye lens"/>
    <property type="evidence" value="ECO:0007669"/>
    <property type="project" value="UniProtKB-KW"/>
</dbReference>
<gene>
    <name evidence="7" type="ORF">H920_20262</name>
</gene>
<dbReference type="GO" id="GO:0007601">
    <property type="term" value="P:visual perception"/>
    <property type="evidence" value="ECO:0007669"/>
    <property type="project" value="TreeGrafter"/>
</dbReference>
<feature type="domain" description="Beta/gamma crystallin 'Greek key'" evidence="6">
    <location>
        <begin position="273"/>
        <end position="311"/>
    </location>
</feature>
<feature type="domain" description="Beta/gamma crystallin 'Greek key'" evidence="6">
    <location>
        <begin position="312"/>
        <end position="354"/>
    </location>
</feature>
<dbReference type="FunFam" id="2.60.20.10:FF:000001">
    <property type="entry name" value="Crystallin gamma S"/>
    <property type="match status" value="2"/>
</dbReference>
<comment type="function">
    <text evidence="1">Crystallins are the dominant structural components of the vertebrate eye lens.</text>
</comment>
<dbReference type="InterPro" id="IPR038776">
    <property type="entry name" value="C2orf80"/>
</dbReference>
<dbReference type="Pfam" id="PF17718">
    <property type="entry name" value="DUF5563"/>
    <property type="match status" value="1"/>
</dbReference>
<dbReference type="EMBL" id="KN125438">
    <property type="protein sequence ID" value="KFO18325.1"/>
    <property type="molecule type" value="Genomic_DNA"/>
</dbReference>
<accession>A0A091CMQ5</accession>
<comment type="similarity">
    <text evidence="2">Belongs to the beta/gamma-crystallin family.</text>
</comment>
<dbReference type="InterPro" id="IPR050252">
    <property type="entry name" value="Beta/Gamma-Crystallin"/>
</dbReference>
<dbReference type="Proteomes" id="UP000028990">
    <property type="component" value="Unassembled WGS sequence"/>
</dbReference>
<protein>
    <submittedName>
        <fullName evidence="7">Gamma-crystallin B</fullName>
    </submittedName>
</protein>
<dbReference type="GO" id="GO:0002088">
    <property type="term" value="P:lens development in camera-type eye"/>
    <property type="evidence" value="ECO:0007669"/>
    <property type="project" value="TreeGrafter"/>
</dbReference>
<dbReference type="eggNOG" id="ENOG502RXJY">
    <property type="taxonomic scope" value="Eukaryota"/>
</dbReference>
<name>A0A091CMQ5_FUKDA</name>
<evidence type="ECO:0000256" key="5">
    <source>
        <dbReference type="SAM" id="MobiDB-lite"/>
    </source>
</evidence>
<evidence type="ECO:0000259" key="6">
    <source>
        <dbReference type="PROSITE" id="PS50915"/>
    </source>
</evidence>
<evidence type="ECO:0000256" key="2">
    <source>
        <dbReference type="ARBA" id="ARBA00009646"/>
    </source>
</evidence>
<sequence length="477" mass="55234">MSVSASSGRTDAQAPAEAEKEQKPFGWRDYIGIRLRENEFDPKGRRRLTFLDDMAHYDLAISVALRWLDGSEDLAWLEWEDLKLPLHSRPIYPNYREREAMILSSYAGILMNSIPIEEVFKIYGANSSANSGTTKIPRAPLMRLSMHPLAMLTAPKAAEYARKQTAIMPNIDQLPLLSPSHWTLIICCHQVWGRSPSTRTGASRACYECSTGCPNLQPYLGRGNSIRAHRSCWMLYEHPNYQGHQYFLQRGDDPDYQGWMGLSDSVRSCPAIPYITFYEDRGFQGRCYDCSTDSPNLQPYFGRCNSIRVHSGCWMLYERPNYQGHQYFLRRGDYPDYQGWMGLSDSVGSCHLLPQHSGAFRMRIYERDDFRGQMSEITDDCPSLQDRFHLNEIHSLNVLEGCWVLYEMPSYRGKQYLLRPGEYRRYLDWGAANAKITFYEDRGFKGHRYECRGDHANLQPYFSHCNSVRVYSGCWML</sequence>
<dbReference type="Pfam" id="PF00030">
    <property type="entry name" value="Crystall"/>
    <property type="match status" value="3"/>
</dbReference>
<dbReference type="PROSITE" id="PS50915">
    <property type="entry name" value="CRYSTALLIN_BETA_GAMMA"/>
    <property type="match status" value="5"/>
</dbReference>
<dbReference type="PANTHER" id="PTHR11818">
    <property type="entry name" value="BETA/GAMMA CRYSTALLIN"/>
    <property type="match status" value="1"/>
</dbReference>
<proteinExistence type="inferred from homology"/>